<reference evidence="2" key="2">
    <citation type="journal article" date="2023" name="IMA Fungus">
        <title>Comparative genomic study of the Penicillium genus elucidates a diverse pangenome and 15 lateral gene transfer events.</title>
        <authorList>
            <person name="Petersen C."/>
            <person name="Sorensen T."/>
            <person name="Nielsen M.R."/>
            <person name="Sondergaard T.E."/>
            <person name="Sorensen J.L."/>
            <person name="Fitzpatrick D.A."/>
            <person name="Frisvad J.C."/>
            <person name="Nielsen K.L."/>
        </authorList>
    </citation>
    <scope>NUCLEOTIDE SEQUENCE</scope>
    <source>
        <strain evidence="2">IBT 29677</strain>
    </source>
</reference>
<protein>
    <submittedName>
        <fullName evidence="2">Uncharacterized protein</fullName>
    </submittedName>
</protein>
<organism evidence="2 3">
    <name type="scientific">Penicillium cosmopolitanum</name>
    <dbReference type="NCBI Taxonomy" id="1131564"/>
    <lineage>
        <taxon>Eukaryota</taxon>
        <taxon>Fungi</taxon>
        <taxon>Dikarya</taxon>
        <taxon>Ascomycota</taxon>
        <taxon>Pezizomycotina</taxon>
        <taxon>Eurotiomycetes</taxon>
        <taxon>Eurotiomycetidae</taxon>
        <taxon>Eurotiales</taxon>
        <taxon>Aspergillaceae</taxon>
        <taxon>Penicillium</taxon>
    </lineage>
</organism>
<feature type="compositionally biased region" description="Polar residues" evidence="1">
    <location>
        <begin position="38"/>
        <end position="50"/>
    </location>
</feature>
<dbReference type="GeneID" id="81374404"/>
<dbReference type="RefSeq" id="XP_056486044.1">
    <property type="nucleotide sequence ID" value="XM_056635424.1"/>
</dbReference>
<accession>A0A9W9VRX3</accession>
<evidence type="ECO:0000313" key="3">
    <source>
        <dbReference type="Proteomes" id="UP001147747"/>
    </source>
</evidence>
<dbReference type="Proteomes" id="UP001147747">
    <property type="component" value="Unassembled WGS sequence"/>
</dbReference>
<comment type="caution">
    <text evidence="2">The sequence shown here is derived from an EMBL/GenBank/DDBJ whole genome shotgun (WGS) entry which is preliminary data.</text>
</comment>
<dbReference type="AlphaFoldDB" id="A0A9W9VRX3"/>
<dbReference type="EMBL" id="JAPZBU010000009">
    <property type="protein sequence ID" value="KAJ5388246.1"/>
    <property type="molecule type" value="Genomic_DNA"/>
</dbReference>
<evidence type="ECO:0000313" key="2">
    <source>
        <dbReference type="EMBL" id="KAJ5388246.1"/>
    </source>
</evidence>
<name>A0A9W9VRX3_9EURO</name>
<evidence type="ECO:0000256" key="1">
    <source>
        <dbReference type="SAM" id="MobiDB-lite"/>
    </source>
</evidence>
<sequence length="83" mass="9021">MPIPTADILDKERQNNTHATASASSSAESNNGSHGLRSGSSTTSDASRFSQLAEGDRTLSREEADRLYEERMEEEYAKREGGA</sequence>
<feature type="region of interest" description="Disordered" evidence="1">
    <location>
        <begin position="1"/>
        <end position="83"/>
    </location>
</feature>
<proteinExistence type="predicted"/>
<gene>
    <name evidence="2" type="ORF">N7509_010787</name>
</gene>
<keyword evidence="3" id="KW-1185">Reference proteome</keyword>
<reference evidence="2" key="1">
    <citation type="submission" date="2022-12" db="EMBL/GenBank/DDBJ databases">
        <authorList>
            <person name="Petersen C."/>
        </authorList>
    </citation>
    <scope>NUCLEOTIDE SEQUENCE</scope>
    <source>
        <strain evidence="2">IBT 29677</strain>
    </source>
</reference>
<feature type="compositionally biased region" description="Basic and acidic residues" evidence="1">
    <location>
        <begin position="54"/>
        <end position="83"/>
    </location>
</feature>
<feature type="compositionally biased region" description="Low complexity" evidence="1">
    <location>
        <begin position="16"/>
        <end position="35"/>
    </location>
</feature>